<dbReference type="InterPro" id="IPR002731">
    <property type="entry name" value="ATPase_BadF"/>
</dbReference>
<name>A0A512BTR0_9HYPH</name>
<dbReference type="CDD" id="cd24082">
    <property type="entry name" value="ASKHA_NBD_GspK-like"/>
    <property type="match status" value="1"/>
</dbReference>
<dbReference type="SUPFAM" id="SSF53067">
    <property type="entry name" value="Actin-like ATPase domain"/>
    <property type="match status" value="1"/>
</dbReference>
<dbReference type="EMBL" id="BJYU01000040">
    <property type="protein sequence ID" value="GEO15376.1"/>
    <property type="molecule type" value="Genomic_DNA"/>
</dbReference>
<dbReference type="PANTHER" id="PTHR43190">
    <property type="entry name" value="N-ACETYL-D-GLUCOSAMINE KINASE"/>
    <property type="match status" value="1"/>
</dbReference>
<evidence type="ECO:0000313" key="3">
    <source>
        <dbReference type="Proteomes" id="UP000321085"/>
    </source>
</evidence>
<evidence type="ECO:0000259" key="1">
    <source>
        <dbReference type="Pfam" id="PF01869"/>
    </source>
</evidence>
<dbReference type="InterPro" id="IPR052519">
    <property type="entry name" value="Euk-type_GlcNAc_Kinase"/>
</dbReference>
<comment type="caution">
    <text evidence="2">The sequence shown here is derived from an EMBL/GenBank/DDBJ whole genome shotgun (WGS) entry which is preliminary data.</text>
</comment>
<dbReference type="Gene3D" id="3.30.420.40">
    <property type="match status" value="1"/>
</dbReference>
<proteinExistence type="predicted"/>
<dbReference type="AlphaFoldDB" id="A0A512BTR0"/>
<dbReference type="PANTHER" id="PTHR43190:SF3">
    <property type="entry name" value="N-ACETYL-D-GLUCOSAMINE KINASE"/>
    <property type="match status" value="1"/>
</dbReference>
<accession>A0A512BTR0</accession>
<evidence type="ECO:0000313" key="2">
    <source>
        <dbReference type="EMBL" id="GEO15376.1"/>
    </source>
</evidence>
<sequence length="223" mass="23637">MTGPRAVFLKDCPGFGRILLMTDGYAALIGAGGGRPCGLVVAGTGAVGHRLYTDGRSIRRDGWGWVAGDRGSGVWIGRKALRHSIEVYDGLAPTDRLADYVLEKLQSDGGVQHGLLGIRPHQVASFAPFVFTAAAEGEAAALSIIDRAISHLTGLVRLLDLEDDTPLYISGGLGRLLRSGLSMRMQRDLLVPDSDPIHGCYLVATGRAPIEDVTLTAFKRGGC</sequence>
<dbReference type="InterPro" id="IPR043129">
    <property type="entry name" value="ATPase_NBD"/>
</dbReference>
<protein>
    <recommendedName>
        <fullName evidence="1">ATPase BadF/BadG/BcrA/BcrD type domain-containing protein</fullName>
    </recommendedName>
</protein>
<reference evidence="2 3" key="1">
    <citation type="submission" date="2019-07" db="EMBL/GenBank/DDBJ databases">
        <title>Whole genome shotgun sequence of Microvirga aerophila NBRC 106136.</title>
        <authorList>
            <person name="Hosoyama A."/>
            <person name="Uohara A."/>
            <person name="Ohji S."/>
            <person name="Ichikawa N."/>
        </authorList>
    </citation>
    <scope>NUCLEOTIDE SEQUENCE [LARGE SCALE GENOMIC DNA]</scope>
    <source>
        <strain evidence="2 3">NBRC 106136</strain>
    </source>
</reference>
<dbReference type="Pfam" id="PF01869">
    <property type="entry name" value="BcrAD_BadFG"/>
    <property type="match status" value="1"/>
</dbReference>
<keyword evidence="3" id="KW-1185">Reference proteome</keyword>
<feature type="domain" description="ATPase BadF/BadG/BcrA/BcrD type" evidence="1">
    <location>
        <begin position="18"/>
        <end position="157"/>
    </location>
</feature>
<organism evidence="2 3">
    <name type="scientific">Microvirga aerophila</name>
    <dbReference type="NCBI Taxonomy" id="670291"/>
    <lineage>
        <taxon>Bacteria</taxon>
        <taxon>Pseudomonadati</taxon>
        <taxon>Pseudomonadota</taxon>
        <taxon>Alphaproteobacteria</taxon>
        <taxon>Hyphomicrobiales</taxon>
        <taxon>Methylobacteriaceae</taxon>
        <taxon>Microvirga</taxon>
    </lineage>
</organism>
<dbReference type="Proteomes" id="UP000321085">
    <property type="component" value="Unassembled WGS sequence"/>
</dbReference>
<gene>
    <name evidence="2" type="ORF">MAE02_30720</name>
</gene>